<name>A0ABT8VSA1_9FLAO</name>
<dbReference type="EMBL" id="JAUMIT010000003">
    <property type="protein sequence ID" value="MDO3694845.1"/>
    <property type="molecule type" value="Genomic_DNA"/>
</dbReference>
<evidence type="ECO:0000313" key="1">
    <source>
        <dbReference type="EMBL" id="MDO3694845.1"/>
    </source>
</evidence>
<dbReference type="Proteomes" id="UP001168642">
    <property type="component" value="Unassembled WGS sequence"/>
</dbReference>
<reference evidence="1" key="1">
    <citation type="submission" date="2023-07" db="EMBL/GenBank/DDBJ databases">
        <title>Wenyingzhuangia sp. chi5 genome sequencing and assembly.</title>
        <authorList>
            <person name="Park S."/>
        </authorList>
    </citation>
    <scope>NUCLEOTIDE SEQUENCE</scope>
    <source>
        <strain evidence="1">Chi5</strain>
    </source>
</reference>
<evidence type="ECO:0000313" key="2">
    <source>
        <dbReference type="Proteomes" id="UP001168642"/>
    </source>
</evidence>
<comment type="caution">
    <text evidence="1">The sequence shown here is derived from an EMBL/GenBank/DDBJ whole genome shotgun (WGS) entry which is preliminary data.</text>
</comment>
<organism evidence="1 2">
    <name type="scientific">Wenyingzhuangia gilva</name>
    <dbReference type="NCBI Taxonomy" id="3057677"/>
    <lineage>
        <taxon>Bacteria</taxon>
        <taxon>Pseudomonadati</taxon>
        <taxon>Bacteroidota</taxon>
        <taxon>Flavobacteriia</taxon>
        <taxon>Flavobacteriales</taxon>
        <taxon>Flavobacteriaceae</taxon>
        <taxon>Wenyingzhuangia</taxon>
    </lineage>
</organism>
<keyword evidence="2" id="KW-1185">Reference proteome</keyword>
<sequence length="127" mass="14503">MPIFKIIVLLFVLIISIKCTKEEITTREYPRLKTSSISKVSGNSYFNAEFIHKGDFVIMEHGFVFGEKKNPTTEFDNILKSDGNIQGDTFSIEIPTELRTGVGYHVRAYIITNNYKVYGTNINFINP</sequence>
<dbReference type="RefSeq" id="WP_302884099.1">
    <property type="nucleotide sequence ID" value="NZ_JAUMIT010000003.1"/>
</dbReference>
<proteinExistence type="predicted"/>
<gene>
    <name evidence="1" type="ORF">QVZ41_08315</name>
</gene>
<accession>A0ABT8VSA1</accession>
<evidence type="ECO:0008006" key="3">
    <source>
        <dbReference type="Google" id="ProtNLM"/>
    </source>
</evidence>
<protein>
    <recommendedName>
        <fullName evidence="3">DUF4625 domain-containing protein</fullName>
    </recommendedName>
</protein>